<dbReference type="InterPro" id="IPR041471">
    <property type="entry name" value="UvrB_inter"/>
</dbReference>
<keyword evidence="3" id="KW-0067">ATP-binding</keyword>
<feature type="non-terminal residue" evidence="5">
    <location>
        <position position="251"/>
    </location>
</feature>
<dbReference type="Pfam" id="PF04851">
    <property type="entry name" value="ResIII"/>
    <property type="match status" value="1"/>
</dbReference>
<proteinExistence type="predicted"/>
<dbReference type="EMBL" id="UINC01145976">
    <property type="protein sequence ID" value="SVD36430.1"/>
    <property type="molecule type" value="Genomic_DNA"/>
</dbReference>
<dbReference type="PROSITE" id="PS51192">
    <property type="entry name" value="HELICASE_ATP_BIND_1"/>
    <property type="match status" value="1"/>
</dbReference>
<organism evidence="5">
    <name type="scientific">marine metagenome</name>
    <dbReference type="NCBI Taxonomy" id="408172"/>
    <lineage>
        <taxon>unclassified sequences</taxon>
        <taxon>metagenomes</taxon>
        <taxon>ecological metagenomes</taxon>
    </lineage>
</organism>
<dbReference type="InterPro" id="IPR027417">
    <property type="entry name" value="P-loop_NTPase"/>
</dbReference>
<evidence type="ECO:0000256" key="1">
    <source>
        <dbReference type="ARBA" id="ARBA00022490"/>
    </source>
</evidence>
<feature type="domain" description="Helicase ATP-binding" evidence="4">
    <location>
        <begin position="25"/>
        <end position="158"/>
    </location>
</feature>
<dbReference type="PANTHER" id="PTHR24029">
    <property type="entry name" value="UVRABC SYSTEM PROTEIN B"/>
    <property type="match status" value="1"/>
</dbReference>
<dbReference type="GO" id="GO:0016887">
    <property type="term" value="F:ATP hydrolysis activity"/>
    <property type="evidence" value="ECO:0007669"/>
    <property type="project" value="InterPro"/>
</dbReference>
<dbReference type="GO" id="GO:0005524">
    <property type="term" value="F:ATP binding"/>
    <property type="evidence" value="ECO:0007669"/>
    <property type="project" value="UniProtKB-KW"/>
</dbReference>
<gene>
    <name evidence="5" type="ORF">METZ01_LOCUS389284</name>
</gene>
<dbReference type="GO" id="GO:0009380">
    <property type="term" value="C:excinuclease repair complex"/>
    <property type="evidence" value="ECO:0007669"/>
    <property type="project" value="InterPro"/>
</dbReference>
<name>A0A382UQE8_9ZZZZ</name>
<evidence type="ECO:0000256" key="3">
    <source>
        <dbReference type="ARBA" id="ARBA00022840"/>
    </source>
</evidence>
<dbReference type="Pfam" id="PF17757">
    <property type="entry name" value="UvrB_inter"/>
    <property type="match status" value="1"/>
</dbReference>
<dbReference type="SUPFAM" id="SSF52540">
    <property type="entry name" value="P-loop containing nucleoside triphosphate hydrolases"/>
    <property type="match status" value="1"/>
</dbReference>
<keyword evidence="2" id="KW-0547">Nucleotide-binding</keyword>
<protein>
    <recommendedName>
        <fullName evidence="4">Helicase ATP-binding domain-containing protein</fullName>
    </recommendedName>
</protein>
<accession>A0A382UQE8</accession>
<dbReference type="PANTHER" id="PTHR24029:SF0">
    <property type="entry name" value="UVRABC SYSTEM PROTEIN B"/>
    <property type="match status" value="1"/>
</dbReference>
<dbReference type="InterPro" id="IPR004807">
    <property type="entry name" value="UvrB"/>
</dbReference>
<sequence length="251" mass="28867">MDEFKLVSEYQPGGDQPQAIAELVEGVRRQDRHQTLLGVTGSGKTFTMANVIQELQMPALIISHNKTLAAQLYGEIRGFFPDNAVEYFVSYYDYYQPEAYKPSTDTYIEKEAEINEEIDRLRLKAFSSLLQRRDVIIISTVSCIYGVGSPREYDDHKITVRRGEQIERDEVLRALIDNYYRRNDIELQRGCFRVRGDIVEIIPGSEDRGVRIEMFGDEIESIHIIDSLTGEVIEPREQISIFPAKAYVTDE</sequence>
<dbReference type="GO" id="GO:0003677">
    <property type="term" value="F:DNA binding"/>
    <property type="evidence" value="ECO:0007669"/>
    <property type="project" value="InterPro"/>
</dbReference>
<dbReference type="SMART" id="SM00487">
    <property type="entry name" value="DEXDc"/>
    <property type="match status" value="1"/>
</dbReference>
<evidence type="ECO:0000256" key="2">
    <source>
        <dbReference type="ARBA" id="ARBA00022741"/>
    </source>
</evidence>
<dbReference type="InterPro" id="IPR014001">
    <property type="entry name" value="Helicase_ATP-bd"/>
</dbReference>
<dbReference type="GO" id="GO:0006289">
    <property type="term" value="P:nucleotide-excision repair"/>
    <property type="evidence" value="ECO:0007669"/>
    <property type="project" value="InterPro"/>
</dbReference>
<evidence type="ECO:0000313" key="5">
    <source>
        <dbReference type="EMBL" id="SVD36430.1"/>
    </source>
</evidence>
<evidence type="ECO:0000259" key="4">
    <source>
        <dbReference type="PROSITE" id="PS51192"/>
    </source>
</evidence>
<reference evidence="5" key="1">
    <citation type="submission" date="2018-05" db="EMBL/GenBank/DDBJ databases">
        <authorList>
            <person name="Lanie J.A."/>
            <person name="Ng W.-L."/>
            <person name="Kazmierczak K.M."/>
            <person name="Andrzejewski T.M."/>
            <person name="Davidsen T.M."/>
            <person name="Wayne K.J."/>
            <person name="Tettelin H."/>
            <person name="Glass J.I."/>
            <person name="Rusch D."/>
            <person name="Podicherti R."/>
            <person name="Tsui H.-C.T."/>
            <person name="Winkler M.E."/>
        </authorList>
    </citation>
    <scope>NUCLEOTIDE SEQUENCE</scope>
</reference>
<dbReference type="InterPro" id="IPR006935">
    <property type="entry name" value="Helicase/UvrB_N"/>
</dbReference>
<dbReference type="AlphaFoldDB" id="A0A382UQE8"/>
<keyword evidence="1" id="KW-0963">Cytoplasm</keyword>
<dbReference type="Gene3D" id="3.40.50.300">
    <property type="entry name" value="P-loop containing nucleotide triphosphate hydrolases"/>
    <property type="match status" value="1"/>
</dbReference>